<feature type="transmembrane region" description="Helical" evidence="12">
    <location>
        <begin position="500"/>
        <end position="523"/>
    </location>
</feature>
<feature type="compositionally biased region" description="Polar residues" evidence="11">
    <location>
        <begin position="192"/>
        <end position="215"/>
    </location>
</feature>
<dbReference type="FunFam" id="3.40.50.80:FF:000012">
    <property type="entry name" value="NADPH oxidase, isoform B"/>
    <property type="match status" value="1"/>
</dbReference>
<dbReference type="Pfam" id="PF08030">
    <property type="entry name" value="NAD_binding_6"/>
    <property type="match status" value="1"/>
</dbReference>
<dbReference type="GO" id="GO:0016175">
    <property type="term" value="F:superoxide-generating NAD(P)H oxidase activity"/>
    <property type="evidence" value="ECO:0007669"/>
    <property type="project" value="TreeGrafter"/>
</dbReference>
<feature type="non-terminal residue" evidence="15">
    <location>
        <position position="1044"/>
    </location>
</feature>
<dbReference type="Gene3D" id="2.40.30.10">
    <property type="entry name" value="Translation factors"/>
    <property type="match status" value="1"/>
</dbReference>
<feature type="transmembrane region" description="Helical" evidence="12">
    <location>
        <begin position="473"/>
        <end position="494"/>
    </location>
</feature>
<evidence type="ECO:0000256" key="1">
    <source>
        <dbReference type="ARBA" id="ARBA00004141"/>
    </source>
</evidence>
<dbReference type="PROSITE" id="PS51384">
    <property type="entry name" value="FAD_FR"/>
    <property type="match status" value="1"/>
</dbReference>
<evidence type="ECO:0000256" key="4">
    <source>
        <dbReference type="ARBA" id="ARBA00022827"/>
    </source>
</evidence>
<dbReference type="Proteomes" id="UP000596742">
    <property type="component" value="Unassembled WGS sequence"/>
</dbReference>
<name>A0A8B6CY30_MYTGA</name>
<feature type="domain" description="EF-hand" evidence="13">
    <location>
        <begin position="406"/>
        <end position="433"/>
    </location>
</feature>
<feature type="region of interest" description="Disordered" evidence="11">
    <location>
        <begin position="183"/>
        <end position="216"/>
    </location>
</feature>
<comment type="caution">
    <text evidence="15">The sequence shown here is derived from an EMBL/GenBank/DDBJ whole genome shotgun (WGS) entry which is preliminary data.</text>
</comment>
<dbReference type="GO" id="GO:0006952">
    <property type="term" value="P:defense response"/>
    <property type="evidence" value="ECO:0007669"/>
    <property type="project" value="TreeGrafter"/>
</dbReference>
<keyword evidence="16" id="KW-1185">Reference proteome</keyword>
<dbReference type="PROSITE" id="PS00018">
    <property type="entry name" value="EF_HAND_1"/>
    <property type="match status" value="3"/>
</dbReference>
<feature type="domain" description="FAD-binding FR-type" evidence="14">
    <location>
        <begin position="677"/>
        <end position="782"/>
    </location>
</feature>
<reference evidence="15" key="1">
    <citation type="submission" date="2018-11" db="EMBL/GenBank/DDBJ databases">
        <authorList>
            <person name="Alioto T."/>
            <person name="Alioto T."/>
        </authorList>
    </citation>
    <scope>NUCLEOTIDE SEQUENCE</scope>
</reference>
<dbReference type="InterPro" id="IPR050369">
    <property type="entry name" value="RBOH/FRE"/>
</dbReference>
<dbReference type="SUPFAM" id="SSF52343">
    <property type="entry name" value="Ferredoxin reductase-like, C-terminal NADP-linked domain"/>
    <property type="match status" value="1"/>
</dbReference>
<evidence type="ECO:0000256" key="7">
    <source>
        <dbReference type="ARBA" id="ARBA00022989"/>
    </source>
</evidence>
<evidence type="ECO:0000256" key="2">
    <source>
        <dbReference type="ARBA" id="ARBA00022630"/>
    </source>
</evidence>
<dbReference type="SFLD" id="SFLDG01169">
    <property type="entry name" value="NADPH_oxidase_subgroup_(NOX)"/>
    <property type="match status" value="1"/>
</dbReference>
<evidence type="ECO:0008006" key="17">
    <source>
        <dbReference type="Google" id="ProtNLM"/>
    </source>
</evidence>
<dbReference type="InterPro" id="IPR013121">
    <property type="entry name" value="Fe_red_NAD-bd_6"/>
</dbReference>
<evidence type="ECO:0000313" key="15">
    <source>
        <dbReference type="EMBL" id="VDI11264.1"/>
    </source>
</evidence>
<dbReference type="SFLD" id="SFLDS00052">
    <property type="entry name" value="Ferric_Reductase_Domain"/>
    <property type="match status" value="1"/>
</dbReference>
<feature type="transmembrane region" description="Helical" evidence="12">
    <location>
        <begin position="551"/>
        <end position="573"/>
    </location>
</feature>
<dbReference type="SUPFAM" id="SSF47473">
    <property type="entry name" value="EF-hand"/>
    <property type="match status" value="1"/>
</dbReference>
<dbReference type="InterPro" id="IPR039261">
    <property type="entry name" value="FNR_nucleotide-bd"/>
</dbReference>
<feature type="transmembrane region" description="Helical" evidence="12">
    <location>
        <begin position="16"/>
        <end position="38"/>
    </location>
</feature>
<dbReference type="Pfam" id="PF13499">
    <property type="entry name" value="EF-hand_7"/>
    <property type="match status" value="1"/>
</dbReference>
<dbReference type="PROSITE" id="PS50222">
    <property type="entry name" value="EF_HAND_2"/>
    <property type="match status" value="3"/>
</dbReference>
<organism evidence="15 16">
    <name type="scientific">Mytilus galloprovincialis</name>
    <name type="common">Mediterranean mussel</name>
    <dbReference type="NCBI Taxonomy" id="29158"/>
    <lineage>
        <taxon>Eukaryota</taxon>
        <taxon>Metazoa</taxon>
        <taxon>Spiralia</taxon>
        <taxon>Lophotrochozoa</taxon>
        <taxon>Mollusca</taxon>
        <taxon>Bivalvia</taxon>
        <taxon>Autobranchia</taxon>
        <taxon>Pteriomorphia</taxon>
        <taxon>Mytilida</taxon>
        <taxon>Mytiloidea</taxon>
        <taxon>Mytilidae</taxon>
        <taxon>Mytilinae</taxon>
        <taxon>Mytilus</taxon>
    </lineage>
</organism>
<dbReference type="Gene3D" id="3.40.50.80">
    <property type="entry name" value="Nucleotide-binding domain of ferredoxin-NADP reductase (FNR) module"/>
    <property type="match status" value="1"/>
</dbReference>
<dbReference type="EMBL" id="UYJE01002494">
    <property type="protein sequence ID" value="VDI11264.1"/>
    <property type="molecule type" value="Genomic_DNA"/>
</dbReference>
<evidence type="ECO:0000256" key="11">
    <source>
        <dbReference type="SAM" id="MobiDB-lite"/>
    </source>
</evidence>
<dbReference type="GO" id="GO:0005509">
    <property type="term" value="F:calcium ion binding"/>
    <property type="evidence" value="ECO:0007669"/>
    <property type="project" value="InterPro"/>
</dbReference>
<keyword evidence="2" id="KW-0285">Flavoprotein</keyword>
<feature type="transmembrane region" description="Helical" evidence="12">
    <location>
        <begin position="630"/>
        <end position="647"/>
    </location>
</feature>
<dbReference type="PANTHER" id="PTHR11972">
    <property type="entry name" value="NADPH OXIDASE"/>
    <property type="match status" value="1"/>
</dbReference>
<evidence type="ECO:0000256" key="8">
    <source>
        <dbReference type="ARBA" id="ARBA00023002"/>
    </source>
</evidence>
<dbReference type="InterPro" id="IPR002048">
    <property type="entry name" value="EF_hand_dom"/>
</dbReference>
<sequence length="1044" mass="119696">SKQTLDHYIHGKETLFIFWTFFDIFNVIVFFTITKFFWKVNKKRKELRNQSKAHQLSSSTKLWKSHDDIYTTTQDIPNGLSLLRYLPSSPVESSYQQFIKPKPIIRSFFIDETGSQLEISEMSKSKHTSPAQGLAYKRREDVAYTNPAFVDSKSSISNEPETKDIVTIGQDISFKTNGHPKTIGFEDDSKYESNSSIKGSSNLETHGKSTPTAQVMPNVHFKDEISDELSDSVKIDMVKDVGNHSNGSTEFPRSSPDADVQSKIIHDKTNNNIVPGDKNIAEDEEVKWLAWMEVQFKKIAGEDGEISLEEFKNALGVKKSFFAERFFTLFDSDKSGSIECDELMVGLRKLTKGTPAEKLKFLFDVYDANESGTIDIDELKTVLRSCMEESSLQLSEDDLDSLTALLFESADEDGSGEISFDELKAELEKHPGVIENLSISAAQWMKPPSKKKQKDGFSRYFTKRYILNNVRKVLFFLWYVLANIGFGIYAGWNYRTSNGFIIAARICGMNLNFNCMFILVLMLRKSLTYLRMTKIGNLLPIDQHILFHKMVGIMIAFYSAVHTIAHLGNAILLDKSRDDLKLWEILFTTKAGFGWVYDTAILTGWGLDIIVVIMVICSMPFVRRSGHFQVFYWTHMLYVPFWILVIIHGSNFWKWFVAPGLLFILEKLSRSKFIKRARYGNTYIEEITLLPSGVTHLEISRPDNFSYKAGDYLNIQIPAIAEHEWHPFTISSAPEMDGRLWLHVRSAGHWTKKLYEHFENYDPGETEDLDDDHCPMDDIERRRKSAVGSRRKSTIEVLNAMQFGRQRSKSMGFVKPSFDKKEVEKQNRIKKKNKHVKVKCYIDGPYGTATREIFQTEHAILVGAGIGVTPMASILQSIMYRYKESKRTCPKCSHSWFGSIAHTAMKTRKVDFVWINRDQKSFEWFVSLLTNLEIEQSLDNEEEDDSKIIDMHMFMTAAQKKTDMKGIGLQIALDLMHEKSNKDLITGLKTKTQPGRPDWNQLFKSFEGEKKGKIKVFFCGAPQLGKIIKEAAERFSFAFSKENF</sequence>
<dbReference type="InterPro" id="IPR017927">
    <property type="entry name" value="FAD-bd_FR_type"/>
</dbReference>
<keyword evidence="7 12" id="KW-1133">Transmembrane helix</keyword>
<comment type="subcellular location">
    <subcellularLocation>
        <location evidence="1">Membrane</location>
        <topology evidence="1">Multi-pass membrane protein</topology>
    </subcellularLocation>
</comment>
<keyword evidence="4" id="KW-0274">FAD</keyword>
<dbReference type="AlphaFoldDB" id="A0A8B6CY30"/>
<comment type="catalytic activity">
    <reaction evidence="10">
        <text>NADPH + 2 O2 = 2 superoxide + NADP(+) + H(+)</text>
        <dbReference type="Rhea" id="RHEA:63180"/>
        <dbReference type="ChEBI" id="CHEBI:15378"/>
        <dbReference type="ChEBI" id="CHEBI:15379"/>
        <dbReference type="ChEBI" id="CHEBI:18421"/>
        <dbReference type="ChEBI" id="CHEBI:57783"/>
        <dbReference type="ChEBI" id="CHEBI:58349"/>
    </reaction>
</comment>
<dbReference type="SFLD" id="SFLDG01168">
    <property type="entry name" value="Ferric_reductase_subgroup_(FRE"/>
    <property type="match status" value="1"/>
</dbReference>
<dbReference type="Gene3D" id="1.10.238.10">
    <property type="entry name" value="EF-hand"/>
    <property type="match status" value="1"/>
</dbReference>
<evidence type="ECO:0000256" key="10">
    <source>
        <dbReference type="ARBA" id="ARBA00049908"/>
    </source>
</evidence>
<dbReference type="GO" id="GO:0042554">
    <property type="term" value="P:superoxide anion generation"/>
    <property type="evidence" value="ECO:0007669"/>
    <property type="project" value="TreeGrafter"/>
</dbReference>
<dbReference type="Pfam" id="PF08022">
    <property type="entry name" value="FAD_binding_8"/>
    <property type="match status" value="1"/>
</dbReference>
<dbReference type="OrthoDB" id="167398at2759"/>
<keyword evidence="3 12" id="KW-0812">Transmembrane</keyword>
<keyword evidence="6" id="KW-0521">NADP</keyword>
<dbReference type="CDD" id="cd06186">
    <property type="entry name" value="NOX_Duox_like_FAD_NADP"/>
    <property type="match status" value="1"/>
</dbReference>
<protein>
    <recommendedName>
        <fullName evidence="17">NADPH oxidase 5</fullName>
    </recommendedName>
</protein>
<accession>A0A8B6CY30</accession>
<dbReference type="CDD" id="cd00051">
    <property type="entry name" value="EFh"/>
    <property type="match status" value="2"/>
</dbReference>
<dbReference type="InterPro" id="IPR018247">
    <property type="entry name" value="EF_Hand_1_Ca_BS"/>
</dbReference>
<evidence type="ECO:0000256" key="3">
    <source>
        <dbReference type="ARBA" id="ARBA00022692"/>
    </source>
</evidence>
<dbReference type="PRINTS" id="PR00466">
    <property type="entry name" value="GP91PHOX"/>
</dbReference>
<proteinExistence type="predicted"/>
<dbReference type="InterPro" id="IPR017938">
    <property type="entry name" value="Riboflavin_synthase-like_b-brl"/>
</dbReference>
<dbReference type="SMART" id="SM00054">
    <property type="entry name" value="EFh"/>
    <property type="match status" value="3"/>
</dbReference>
<evidence type="ECO:0000259" key="14">
    <source>
        <dbReference type="PROSITE" id="PS51384"/>
    </source>
</evidence>
<keyword evidence="5" id="KW-0106">Calcium</keyword>
<evidence type="ECO:0000313" key="16">
    <source>
        <dbReference type="Proteomes" id="UP000596742"/>
    </source>
</evidence>
<evidence type="ECO:0000256" key="12">
    <source>
        <dbReference type="SAM" id="Phobius"/>
    </source>
</evidence>
<feature type="domain" description="EF-hand" evidence="13">
    <location>
        <begin position="318"/>
        <end position="353"/>
    </location>
</feature>
<evidence type="ECO:0000259" key="13">
    <source>
        <dbReference type="PROSITE" id="PS50222"/>
    </source>
</evidence>
<evidence type="ECO:0000256" key="5">
    <source>
        <dbReference type="ARBA" id="ARBA00022837"/>
    </source>
</evidence>
<dbReference type="PANTHER" id="PTHR11972:SF58">
    <property type="entry name" value="NADPH OXIDASE 5"/>
    <property type="match status" value="1"/>
</dbReference>
<dbReference type="InterPro" id="IPR000778">
    <property type="entry name" value="Cyt_b245_heavy_chain"/>
</dbReference>
<dbReference type="InterPro" id="IPR013112">
    <property type="entry name" value="FAD-bd_8"/>
</dbReference>
<dbReference type="SUPFAM" id="SSF63380">
    <property type="entry name" value="Riboflavin synthase domain-like"/>
    <property type="match status" value="1"/>
</dbReference>
<evidence type="ECO:0000256" key="9">
    <source>
        <dbReference type="ARBA" id="ARBA00023136"/>
    </source>
</evidence>
<keyword evidence="8" id="KW-0560">Oxidoreductase</keyword>
<keyword evidence="9 12" id="KW-0472">Membrane</keyword>
<dbReference type="InterPro" id="IPR011992">
    <property type="entry name" value="EF-hand-dom_pair"/>
</dbReference>
<dbReference type="InterPro" id="IPR013130">
    <property type="entry name" value="Fe3_Rdtase_TM_dom"/>
</dbReference>
<feature type="transmembrane region" description="Helical" evidence="12">
    <location>
        <begin position="593"/>
        <end position="618"/>
    </location>
</feature>
<evidence type="ECO:0000256" key="6">
    <source>
        <dbReference type="ARBA" id="ARBA00022857"/>
    </source>
</evidence>
<gene>
    <name evidence="15" type="ORF">MGAL_10B004506</name>
</gene>
<dbReference type="GO" id="GO:0043020">
    <property type="term" value="C:NADPH oxidase complex"/>
    <property type="evidence" value="ECO:0007669"/>
    <property type="project" value="TreeGrafter"/>
</dbReference>
<dbReference type="FunFam" id="2.40.30.10:FF:000056">
    <property type="entry name" value="NADPH oxidase 5"/>
    <property type="match status" value="1"/>
</dbReference>
<dbReference type="Pfam" id="PF01794">
    <property type="entry name" value="Ferric_reduct"/>
    <property type="match status" value="1"/>
</dbReference>
<feature type="domain" description="EF-hand" evidence="13">
    <location>
        <begin position="354"/>
        <end position="389"/>
    </location>
</feature>